<dbReference type="AlphaFoldDB" id="A0A0D3AB82"/>
<dbReference type="InterPro" id="IPR006580">
    <property type="entry name" value="Znf_TTF"/>
</dbReference>
<sequence length="427" mass="50087">MSSNKRHQPCGADNRKKKNKKENNDEQEQHATSREDKVDENMNVVNEEEVKEKDDEDKNGSEKSGNLEEPCGYIDMYDLGNWDNIKKGWTEWRDFMVVQGPAKRLPIDYNFPKDGVKRHFSHLHYTRQLGDGKKQDRRWLLYSKKINKIFCFCCKLFSKSDSSQLASVGFSNWRNVLKMLKEHESGREHILFMKQWAELDLRLQKNQTIDKYAQDEINKEKIHWRQVLLRIISVVKTLAKQNLAFRGSNKKIGEEGCGTFLSFIEMIADFDPVMIEHLRRFKERESRTHYLSGRIQNELIALLGNEIKVDDTYGERLFRELQDVLVAFDLKIDDVRGQGYDNGSNMKGKHKGVQKRFLEINPKAFYTPSSNKHWKIFEDRVDGLTFKSLLNTRWESHVESVKAIRFQAPKIMNALVYIAENSVDPQD</sequence>
<evidence type="ECO:0000313" key="3">
    <source>
        <dbReference type="EnsemblPlants" id="Bo1g101950.1"/>
    </source>
</evidence>
<keyword evidence="4" id="KW-1185">Reference proteome</keyword>
<evidence type="ECO:0000313" key="4">
    <source>
        <dbReference type="Proteomes" id="UP000032141"/>
    </source>
</evidence>
<dbReference type="HOGENOM" id="CLU_006175_4_3_1"/>
<evidence type="ECO:0000259" key="2">
    <source>
        <dbReference type="SMART" id="SM00597"/>
    </source>
</evidence>
<evidence type="ECO:0000256" key="1">
    <source>
        <dbReference type="SAM" id="MobiDB-lite"/>
    </source>
</evidence>
<feature type="compositionally biased region" description="Basic and acidic residues" evidence="1">
    <location>
        <begin position="48"/>
        <end position="61"/>
    </location>
</feature>
<dbReference type="eggNOG" id="ENOG502QPQD">
    <property type="taxonomic scope" value="Eukaryota"/>
</dbReference>
<dbReference type="PANTHER" id="PTHR45749:SF35">
    <property type="entry name" value="AC-LIKE TRANSPOSASE-RELATED"/>
    <property type="match status" value="1"/>
</dbReference>
<name>A0A0D3AB82_BRAOL</name>
<reference evidence="3" key="2">
    <citation type="submission" date="2015-03" db="UniProtKB">
        <authorList>
            <consortium name="EnsemblPlants"/>
        </authorList>
    </citation>
    <scope>IDENTIFICATION</scope>
</reference>
<organism evidence="3 4">
    <name type="scientific">Brassica oleracea var. oleracea</name>
    <dbReference type="NCBI Taxonomy" id="109376"/>
    <lineage>
        <taxon>Eukaryota</taxon>
        <taxon>Viridiplantae</taxon>
        <taxon>Streptophyta</taxon>
        <taxon>Embryophyta</taxon>
        <taxon>Tracheophyta</taxon>
        <taxon>Spermatophyta</taxon>
        <taxon>Magnoliopsida</taxon>
        <taxon>eudicotyledons</taxon>
        <taxon>Gunneridae</taxon>
        <taxon>Pentapetalae</taxon>
        <taxon>rosids</taxon>
        <taxon>malvids</taxon>
        <taxon>Brassicales</taxon>
        <taxon>Brassicaceae</taxon>
        <taxon>Brassiceae</taxon>
        <taxon>Brassica</taxon>
    </lineage>
</organism>
<dbReference type="OMA" id="CHENECL"/>
<dbReference type="EnsemblPlants" id="Bo1g101950.1">
    <property type="protein sequence ID" value="Bo1g101950.1"/>
    <property type="gene ID" value="Bo1g101950"/>
</dbReference>
<reference evidence="3 4" key="1">
    <citation type="journal article" date="2014" name="Genome Biol.">
        <title>Transcriptome and methylome profiling reveals relics of genome dominance in the mesopolyploid Brassica oleracea.</title>
        <authorList>
            <person name="Parkin I.A."/>
            <person name="Koh C."/>
            <person name="Tang H."/>
            <person name="Robinson S.J."/>
            <person name="Kagale S."/>
            <person name="Clarke W.E."/>
            <person name="Town C.D."/>
            <person name="Nixon J."/>
            <person name="Krishnakumar V."/>
            <person name="Bidwell S.L."/>
            <person name="Denoeud F."/>
            <person name="Belcram H."/>
            <person name="Links M.G."/>
            <person name="Just J."/>
            <person name="Clarke C."/>
            <person name="Bender T."/>
            <person name="Huebert T."/>
            <person name="Mason A.S."/>
            <person name="Pires J.C."/>
            <person name="Barker G."/>
            <person name="Moore J."/>
            <person name="Walley P.G."/>
            <person name="Manoli S."/>
            <person name="Batley J."/>
            <person name="Edwards D."/>
            <person name="Nelson M.N."/>
            <person name="Wang X."/>
            <person name="Paterson A.H."/>
            <person name="King G."/>
            <person name="Bancroft I."/>
            <person name="Chalhoub B."/>
            <person name="Sharpe A.G."/>
        </authorList>
    </citation>
    <scope>NUCLEOTIDE SEQUENCE</scope>
    <source>
        <strain evidence="3 4">cv. TO1000</strain>
    </source>
</reference>
<feature type="region of interest" description="Disordered" evidence="1">
    <location>
        <begin position="1"/>
        <end position="67"/>
    </location>
</feature>
<dbReference type="PANTHER" id="PTHR45749">
    <property type="match status" value="1"/>
</dbReference>
<dbReference type="Proteomes" id="UP000032141">
    <property type="component" value="Chromosome C1"/>
</dbReference>
<protein>
    <recommendedName>
        <fullName evidence="2">TTF-type domain-containing protein</fullName>
    </recommendedName>
</protein>
<dbReference type="SMART" id="SM00597">
    <property type="entry name" value="ZnF_TTF"/>
    <property type="match status" value="1"/>
</dbReference>
<dbReference type="Gramene" id="Bo1g101950.1">
    <property type="protein sequence ID" value="Bo1g101950.1"/>
    <property type="gene ID" value="Bo1g101950"/>
</dbReference>
<proteinExistence type="predicted"/>
<feature type="domain" description="TTF-type" evidence="2">
    <location>
        <begin position="124"/>
        <end position="208"/>
    </location>
</feature>
<feature type="compositionally biased region" description="Basic and acidic residues" evidence="1">
    <location>
        <begin position="21"/>
        <end position="40"/>
    </location>
</feature>
<dbReference type="STRING" id="109376.A0A0D3AB82"/>
<accession>A0A0D3AB82</accession>